<feature type="region of interest" description="Disordered" evidence="1">
    <location>
        <begin position="290"/>
        <end position="329"/>
    </location>
</feature>
<dbReference type="InterPro" id="IPR042352">
    <property type="entry name" value="EFCAB14"/>
</dbReference>
<evidence type="ECO:0000256" key="1">
    <source>
        <dbReference type="SAM" id="MobiDB-lite"/>
    </source>
</evidence>
<keyword evidence="4" id="KW-1185">Reference proteome</keyword>
<dbReference type="Proteomes" id="UP001642483">
    <property type="component" value="Unassembled WGS sequence"/>
</dbReference>
<dbReference type="PANTHER" id="PTHR15717:SF2">
    <property type="entry name" value="EF-HAND CALCIUM-BINDING DOMAIN-CONTAINING PROTEIN 14"/>
    <property type="match status" value="1"/>
</dbReference>
<gene>
    <name evidence="3" type="ORF">CVLEPA_LOCUS21604</name>
</gene>
<keyword evidence="2" id="KW-0472">Membrane</keyword>
<evidence type="ECO:0000313" key="3">
    <source>
        <dbReference type="EMBL" id="CAK8689629.1"/>
    </source>
</evidence>
<accession>A0ABP0GFQ1</accession>
<evidence type="ECO:0000256" key="2">
    <source>
        <dbReference type="SAM" id="Phobius"/>
    </source>
</evidence>
<dbReference type="EMBL" id="CAWYQH010000108">
    <property type="protein sequence ID" value="CAK8689629.1"/>
    <property type="molecule type" value="Genomic_DNA"/>
</dbReference>
<name>A0ABP0GFQ1_CLALP</name>
<keyword evidence="2" id="KW-0812">Transmembrane</keyword>
<comment type="caution">
    <text evidence="3">The sequence shown here is derived from an EMBL/GenBank/DDBJ whole genome shotgun (WGS) entry which is preliminary data.</text>
</comment>
<sequence length="396" mass="44594">MCVKLTLARIDFGSRGRRDRVDYEKIKQQSQNSDIIYSTSSRDGEKYFTSGIMLKKNTKRFEKKKSCTARRIFFICIPACLLALVAACVTSSIGIVWMQVQLKRDMDDVKDRLTKLEQWKADEPASLANVQELVTSLEKEMMQMREGDMGIRTLNTKIAKVQHQLDSDQGKEDATIKFAAALDDIGTLQQKLKDNNERQEIFEAASKKHDHDFNSRLEDIQQKVSEVDAKSSIISLQVNPLVEKYPTFGKDIVDLIEKMNILNKTISAMQEEHLSSETKSLSQNQNLIDQNGKNLRPVDLPVPSDMRLDSTPIPESGKDEIINSKPFEGNIAKQRVPSVGTDSANVALNVDNKSANHESDDEEEVLSTSHDTDRQVGDTTTSFTQIPKGKESHIED</sequence>
<protein>
    <submittedName>
        <fullName evidence="3">Uncharacterized protein</fullName>
    </submittedName>
</protein>
<organism evidence="3 4">
    <name type="scientific">Clavelina lepadiformis</name>
    <name type="common">Light-bulb sea squirt</name>
    <name type="synonym">Ascidia lepadiformis</name>
    <dbReference type="NCBI Taxonomy" id="159417"/>
    <lineage>
        <taxon>Eukaryota</taxon>
        <taxon>Metazoa</taxon>
        <taxon>Chordata</taxon>
        <taxon>Tunicata</taxon>
        <taxon>Ascidiacea</taxon>
        <taxon>Aplousobranchia</taxon>
        <taxon>Clavelinidae</taxon>
        <taxon>Clavelina</taxon>
    </lineage>
</organism>
<keyword evidence="2" id="KW-1133">Transmembrane helix</keyword>
<dbReference type="PANTHER" id="PTHR15717">
    <property type="entry name" value="PROTEIN KIAA0494"/>
    <property type="match status" value="1"/>
</dbReference>
<reference evidence="3 4" key="1">
    <citation type="submission" date="2024-02" db="EMBL/GenBank/DDBJ databases">
        <authorList>
            <person name="Daric V."/>
            <person name="Darras S."/>
        </authorList>
    </citation>
    <scope>NUCLEOTIDE SEQUENCE [LARGE SCALE GENOMIC DNA]</scope>
</reference>
<proteinExistence type="predicted"/>
<evidence type="ECO:0000313" key="4">
    <source>
        <dbReference type="Proteomes" id="UP001642483"/>
    </source>
</evidence>
<feature type="transmembrane region" description="Helical" evidence="2">
    <location>
        <begin position="72"/>
        <end position="98"/>
    </location>
</feature>
<feature type="region of interest" description="Disordered" evidence="1">
    <location>
        <begin position="349"/>
        <end position="396"/>
    </location>
</feature>